<name>E4V522_ARTGP</name>
<dbReference type="OrthoDB" id="10422165at2759"/>
<gene>
    <name evidence="2" type="ORF">MGYG_08105</name>
</gene>
<dbReference type="HOGENOM" id="CLU_1815336_0_0_1"/>
<dbReference type="eggNOG" id="ENOG502RQV6">
    <property type="taxonomic scope" value="Eukaryota"/>
</dbReference>
<sequence>MPPAEQTAATKPAQPQKTKENLNTPYKQGRQTGPSVKPALESIPLNRLSKVTATAKFKIFKPKRETVKPRHLEKIPLPFISRSTTYHSSQKNYQQQQQLEKMEEEELKAAISRSPSPGCGALPDCWSCGTELGDCPPCSCEECGMPN</sequence>
<evidence type="ECO:0000313" key="3">
    <source>
        <dbReference type="Proteomes" id="UP000002669"/>
    </source>
</evidence>
<protein>
    <submittedName>
        <fullName evidence="2">Uncharacterized protein</fullName>
    </submittedName>
</protein>
<feature type="region of interest" description="Disordered" evidence="1">
    <location>
        <begin position="1"/>
        <end position="41"/>
    </location>
</feature>
<evidence type="ECO:0000256" key="1">
    <source>
        <dbReference type="SAM" id="MobiDB-lite"/>
    </source>
</evidence>
<accession>E4V522</accession>
<feature type="compositionally biased region" description="Polar residues" evidence="1">
    <location>
        <begin position="7"/>
        <end position="34"/>
    </location>
</feature>
<dbReference type="VEuPathDB" id="FungiDB:MGYG_08105"/>
<organism evidence="3">
    <name type="scientific">Arthroderma gypseum (strain ATCC MYA-4604 / CBS 118893)</name>
    <name type="common">Microsporum gypseum</name>
    <dbReference type="NCBI Taxonomy" id="535722"/>
    <lineage>
        <taxon>Eukaryota</taxon>
        <taxon>Fungi</taxon>
        <taxon>Dikarya</taxon>
        <taxon>Ascomycota</taxon>
        <taxon>Pezizomycotina</taxon>
        <taxon>Eurotiomycetes</taxon>
        <taxon>Eurotiomycetidae</taxon>
        <taxon>Onygenales</taxon>
        <taxon>Arthrodermataceae</taxon>
        <taxon>Nannizzia</taxon>
    </lineage>
</organism>
<keyword evidence="3" id="KW-1185">Reference proteome</keyword>
<dbReference type="OMA" id="EECGMPN"/>
<dbReference type="EMBL" id="DS989829">
    <property type="protein sequence ID" value="EFR05096.1"/>
    <property type="molecule type" value="Genomic_DNA"/>
</dbReference>
<proteinExistence type="predicted"/>
<dbReference type="AlphaFoldDB" id="E4V522"/>
<dbReference type="Proteomes" id="UP000002669">
    <property type="component" value="Unassembled WGS sequence"/>
</dbReference>
<reference evidence="3" key="1">
    <citation type="journal article" date="2012" name="MBio">
        <title>Comparative genome analysis of Trichophyton rubrum and related dermatophytes reveals candidate genes involved in infection.</title>
        <authorList>
            <person name="Martinez D.A."/>
            <person name="Oliver B.G."/>
            <person name="Graeser Y."/>
            <person name="Goldberg J.M."/>
            <person name="Li W."/>
            <person name="Martinez-Rossi N.M."/>
            <person name="Monod M."/>
            <person name="Shelest E."/>
            <person name="Barton R.C."/>
            <person name="Birch E."/>
            <person name="Brakhage A.A."/>
            <person name="Chen Z."/>
            <person name="Gurr S.J."/>
            <person name="Heiman D."/>
            <person name="Heitman J."/>
            <person name="Kosti I."/>
            <person name="Rossi A."/>
            <person name="Saif S."/>
            <person name="Samalova M."/>
            <person name="Saunders C.W."/>
            <person name="Shea T."/>
            <person name="Summerbell R.C."/>
            <person name="Xu J."/>
            <person name="Young S."/>
            <person name="Zeng Q."/>
            <person name="Birren B.W."/>
            <person name="Cuomo C.A."/>
            <person name="White T.C."/>
        </authorList>
    </citation>
    <scope>NUCLEOTIDE SEQUENCE [LARGE SCALE GENOMIC DNA]</scope>
    <source>
        <strain evidence="3">ATCC MYA-4604 / CBS 118893</strain>
    </source>
</reference>
<dbReference type="RefSeq" id="XP_003169931.1">
    <property type="nucleotide sequence ID" value="XM_003169883.1"/>
</dbReference>
<dbReference type="GeneID" id="10025165"/>
<evidence type="ECO:0000313" key="2">
    <source>
        <dbReference type="EMBL" id="EFR05096.1"/>
    </source>
</evidence>
<dbReference type="InParanoid" id="E4V522"/>